<organism evidence="2 3">
    <name type="scientific">Burkholderia territorii</name>
    <dbReference type="NCBI Taxonomy" id="1503055"/>
    <lineage>
        <taxon>Bacteria</taxon>
        <taxon>Pseudomonadati</taxon>
        <taxon>Pseudomonadota</taxon>
        <taxon>Betaproteobacteria</taxon>
        <taxon>Burkholderiales</taxon>
        <taxon>Burkholderiaceae</taxon>
        <taxon>Burkholderia</taxon>
        <taxon>Burkholderia cepacia complex</taxon>
    </lineage>
</organism>
<sequence length="39" mass="4073">MHPTEPVHRSSALPPSGDQPPPWSGATPPAAPAPDHPRK</sequence>
<reference evidence="2 3" key="1">
    <citation type="submission" date="2019-09" db="EMBL/GenBank/DDBJ databases">
        <title>Draft genome sequences of 48 bacterial type strains from the CCUG.</title>
        <authorList>
            <person name="Tunovic T."/>
            <person name="Pineiro-Iglesias B."/>
            <person name="Unosson C."/>
            <person name="Inganas E."/>
            <person name="Ohlen M."/>
            <person name="Cardew S."/>
            <person name="Jensie-Markopoulos S."/>
            <person name="Salva-Serra F."/>
            <person name="Jaen-Luchoro D."/>
            <person name="Karlsson R."/>
            <person name="Svensson-Stadler L."/>
            <person name="Chun J."/>
            <person name="Moore E."/>
        </authorList>
    </citation>
    <scope>NUCLEOTIDE SEQUENCE [LARGE SCALE GENOMIC DNA]</scope>
    <source>
        <strain evidence="2 3">CCUG 65687</strain>
    </source>
</reference>
<feature type="compositionally biased region" description="Pro residues" evidence="1">
    <location>
        <begin position="17"/>
        <end position="39"/>
    </location>
</feature>
<name>A0A6L3NAS7_9BURK</name>
<proteinExistence type="predicted"/>
<protein>
    <submittedName>
        <fullName evidence="2">ABC transporter permease</fullName>
    </submittedName>
</protein>
<comment type="caution">
    <text evidence="2">The sequence shown here is derived from an EMBL/GenBank/DDBJ whole genome shotgun (WGS) entry which is preliminary data.</text>
</comment>
<dbReference type="EMBL" id="VZOL01000452">
    <property type="protein sequence ID" value="KAB0657069.1"/>
    <property type="molecule type" value="Genomic_DNA"/>
</dbReference>
<gene>
    <name evidence="2" type="ORF">F7R13_24310</name>
</gene>
<dbReference type="AlphaFoldDB" id="A0A6L3NAS7"/>
<evidence type="ECO:0000313" key="3">
    <source>
        <dbReference type="Proteomes" id="UP000473571"/>
    </source>
</evidence>
<evidence type="ECO:0000313" key="2">
    <source>
        <dbReference type="EMBL" id="KAB0657069.1"/>
    </source>
</evidence>
<evidence type="ECO:0000256" key="1">
    <source>
        <dbReference type="SAM" id="MobiDB-lite"/>
    </source>
</evidence>
<dbReference type="Proteomes" id="UP000473571">
    <property type="component" value="Unassembled WGS sequence"/>
</dbReference>
<accession>A0A6L3NAS7</accession>
<feature type="region of interest" description="Disordered" evidence="1">
    <location>
        <begin position="1"/>
        <end position="39"/>
    </location>
</feature>
<feature type="non-terminal residue" evidence="2">
    <location>
        <position position="39"/>
    </location>
</feature>